<reference evidence="3" key="1">
    <citation type="journal article" date="2019" name="Int. J. Syst. Evol. Microbiol.">
        <title>The Global Catalogue of Microorganisms (GCM) 10K type strain sequencing project: providing services to taxonomists for standard genome sequencing and annotation.</title>
        <authorList>
            <consortium name="The Broad Institute Genomics Platform"/>
            <consortium name="The Broad Institute Genome Sequencing Center for Infectious Disease"/>
            <person name="Wu L."/>
            <person name="Ma J."/>
        </authorList>
    </citation>
    <scope>NUCLEOTIDE SEQUENCE [LARGE SCALE GENOMIC DNA]</scope>
    <source>
        <strain evidence="3">KACC 12602</strain>
    </source>
</reference>
<sequence length="335" mass="38920">MIEENFKIEFGINKIGILTSVDDAIKEEQYHCIECDSQLILKEGKIRQKHFSHIPYQNCNGETILHKTAKRLIYDVITKNRKNECSINLKIHCDNCDKLHIFNIKKGSFSDAMEEARVENFVCDVVGYRNGTPSLGIEIFQTHKVNDKKKEDLQLPWIELKATDVISNPYEWIPTQHRLSRNLCSLCKIESNRIKELCTKWNIDHKIYSTINKINHSKYLASTINCWKCKHEIPVFWWKGVPFAKEAPPQPSPWTIKNIFSKAFGGKYFANTCPNCNSVQGDNFIFLNSNSPFNKLPLDNGKIKEVNIVNEVRSVNHKEDIEDIVKIMFRGSREW</sequence>
<organism evidence="2 3">
    <name type="scientific">Adhaeribacter terreus</name>
    <dbReference type="NCBI Taxonomy" id="529703"/>
    <lineage>
        <taxon>Bacteria</taxon>
        <taxon>Pseudomonadati</taxon>
        <taxon>Bacteroidota</taxon>
        <taxon>Cytophagia</taxon>
        <taxon>Cytophagales</taxon>
        <taxon>Hymenobacteraceae</taxon>
        <taxon>Adhaeribacter</taxon>
    </lineage>
</organism>
<comment type="caution">
    <text evidence="2">The sequence shown here is derived from an EMBL/GenBank/DDBJ whole genome shotgun (WGS) entry which is preliminary data.</text>
</comment>
<dbReference type="Pfam" id="PF25164">
    <property type="entry name" value="CoiA_N"/>
    <property type="match status" value="1"/>
</dbReference>
<dbReference type="Proteomes" id="UP001596161">
    <property type="component" value="Unassembled WGS sequence"/>
</dbReference>
<evidence type="ECO:0000313" key="2">
    <source>
        <dbReference type="EMBL" id="MFC5271368.1"/>
    </source>
</evidence>
<feature type="domain" description="Competence protein CoiA-like N-terminal" evidence="1">
    <location>
        <begin position="26"/>
        <end position="60"/>
    </location>
</feature>
<name>A0ABW0EDN9_9BACT</name>
<evidence type="ECO:0000259" key="1">
    <source>
        <dbReference type="Pfam" id="PF25164"/>
    </source>
</evidence>
<dbReference type="InterPro" id="IPR057253">
    <property type="entry name" value="CoiA-like_N"/>
</dbReference>
<accession>A0ABW0EDN9</accession>
<dbReference type="EMBL" id="JBHSKT010000007">
    <property type="protein sequence ID" value="MFC5271368.1"/>
    <property type="molecule type" value="Genomic_DNA"/>
</dbReference>
<dbReference type="RefSeq" id="WP_378017734.1">
    <property type="nucleotide sequence ID" value="NZ_JBHSKT010000007.1"/>
</dbReference>
<protein>
    <submittedName>
        <fullName evidence="2">Competence protein CoiA family protein</fullName>
    </submittedName>
</protein>
<keyword evidence="3" id="KW-1185">Reference proteome</keyword>
<proteinExistence type="predicted"/>
<gene>
    <name evidence="2" type="ORF">ACFPIB_12150</name>
</gene>
<evidence type="ECO:0000313" key="3">
    <source>
        <dbReference type="Proteomes" id="UP001596161"/>
    </source>
</evidence>